<feature type="region of interest" description="Disordered" evidence="1">
    <location>
        <begin position="27"/>
        <end position="55"/>
    </location>
</feature>
<sequence length="551" mass="61813">MPGPAAMKASPQPGSVDMALQTHKLAQTSTANDLTPHAFAGKPSPHDEEHQRSSAAMLESRSHADLLQLSRADSIKTVMENINLSFGRTSSRNLPGRFDRERVPPRRGHRKTVSTIGPRGEAIKPIARTNSAPSLAPSPSSGASWDKLPGELRNRIYCRLLADSPAMMDLYDNRIYNMTAIRDRKPYLKSLPGLAYVNRRTYSEFTTFLLENKTLEIRQKGWNSVTSVHFRRFSDLATSPARTRELLDCITRCRNAERVTLQVKLDLLHMPNESAAYRQLAFLNGTPGVKSAEQVAANYELSILFDLPHLRKFTMICEWHRQGPIYKAFGTPFSLSHPHNHNSTSPAIDIPSTAPTSALHSHSNHFLGQVTIFAFGLKCLGNVNYLQDLLGLQRFPNLRTAITSLSFPNFHQFPGICNNHRSNPYLDLAARISGLKHLSLGFHTASLTTSIWKEREHMQFEKQGEIQRSKELRPLSVQEVADFYNLDQIFALRAITVIHLTCVDSEPNAHFVKTGNAVGTFNALKAYLEGGFLRQRQRVQVNLSVDRVPYT</sequence>
<dbReference type="EMBL" id="ML976725">
    <property type="protein sequence ID" value="KAF1968016.1"/>
    <property type="molecule type" value="Genomic_DNA"/>
</dbReference>
<proteinExistence type="predicted"/>
<evidence type="ECO:0000313" key="2">
    <source>
        <dbReference type="EMBL" id="KAF1968016.1"/>
    </source>
</evidence>
<evidence type="ECO:0008006" key="4">
    <source>
        <dbReference type="Google" id="ProtNLM"/>
    </source>
</evidence>
<keyword evidence="3" id="KW-1185">Reference proteome</keyword>
<feature type="region of interest" description="Disordered" evidence="1">
    <location>
        <begin position="1"/>
        <end position="20"/>
    </location>
</feature>
<organism evidence="2 3">
    <name type="scientific">Bimuria novae-zelandiae CBS 107.79</name>
    <dbReference type="NCBI Taxonomy" id="1447943"/>
    <lineage>
        <taxon>Eukaryota</taxon>
        <taxon>Fungi</taxon>
        <taxon>Dikarya</taxon>
        <taxon>Ascomycota</taxon>
        <taxon>Pezizomycotina</taxon>
        <taxon>Dothideomycetes</taxon>
        <taxon>Pleosporomycetidae</taxon>
        <taxon>Pleosporales</taxon>
        <taxon>Massarineae</taxon>
        <taxon>Didymosphaeriaceae</taxon>
        <taxon>Bimuria</taxon>
    </lineage>
</organism>
<evidence type="ECO:0000313" key="3">
    <source>
        <dbReference type="Proteomes" id="UP000800036"/>
    </source>
</evidence>
<dbReference type="Proteomes" id="UP000800036">
    <property type="component" value="Unassembled WGS sequence"/>
</dbReference>
<name>A0A6A5UYT0_9PLEO</name>
<dbReference type="OrthoDB" id="3779151at2759"/>
<evidence type="ECO:0000256" key="1">
    <source>
        <dbReference type="SAM" id="MobiDB-lite"/>
    </source>
</evidence>
<dbReference type="AlphaFoldDB" id="A0A6A5UYT0"/>
<feature type="region of interest" description="Disordered" evidence="1">
    <location>
        <begin position="93"/>
        <end position="114"/>
    </location>
</feature>
<protein>
    <recommendedName>
        <fullName evidence="4">F-box domain-containing protein</fullName>
    </recommendedName>
</protein>
<accession>A0A6A5UYT0</accession>
<gene>
    <name evidence="2" type="ORF">BU23DRAFT_572696</name>
</gene>
<reference evidence="2" key="1">
    <citation type="journal article" date="2020" name="Stud. Mycol.">
        <title>101 Dothideomycetes genomes: a test case for predicting lifestyles and emergence of pathogens.</title>
        <authorList>
            <person name="Haridas S."/>
            <person name="Albert R."/>
            <person name="Binder M."/>
            <person name="Bloem J."/>
            <person name="Labutti K."/>
            <person name="Salamov A."/>
            <person name="Andreopoulos B."/>
            <person name="Baker S."/>
            <person name="Barry K."/>
            <person name="Bills G."/>
            <person name="Bluhm B."/>
            <person name="Cannon C."/>
            <person name="Castanera R."/>
            <person name="Culley D."/>
            <person name="Daum C."/>
            <person name="Ezra D."/>
            <person name="Gonzalez J."/>
            <person name="Henrissat B."/>
            <person name="Kuo A."/>
            <person name="Liang C."/>
            <person name="Lipzen A."/>
            <person name="Lutzoni F."/>
            <person name="Magnuson J."/>
            <person name="Mondo S."/>
            <person name="Nolan M."/>
            <person name="Ohm R."/>
            <person name="Pangilinan J."/>
            <person name="Park H.-J."/>
            <person name="Ramirez L."/>
            <person name="Alfaro M."/>
            <person name="Sun H."/>
            <person name="Tritt A."/>
            <person name="Yoshinaga Y."/>
            <person name="Zwiers L.-H."/>
            <person name="Turgeon B."/>
            <person name="Goodwin S."/>
            <person name="Spatafora J."/>
            <person name="Crous P."/>
            <person name="Grigoriev I."/>
        </authorList>
    </citation>
    <scope>NUCLEOTIDE SEQUENCE</scope>
    <source>
        <strain evidence="2">CBS 107.79</strain>
    </source>
</reference>